<reference evidence="2" key="1">
    <citation type="submission" date="2016-10" db="EMBL/GenBank/DDBJ databases">
        <title>Sequence of Gallionella enrichment culture.</title>
        <authorList>
            <person name="Poehlein A."/>
            <person name="Muehling M."/>
            <person name="Daniel R."/>
        </authorList>
    </citation>
    <scope>NUCLEOTIDE SEQUENCE</scope>
</reference>
<sequence>MIRFKIQELIAEKQFSDGKRVTLIEIAQKTGINRMTLSRMINHRGYSTVTDNLDKLCEFFDCKLEDIAEYVPDKNCEPK</sequence>
<dbReference type="InterPro" id="IPR010982">
    <property type="entry name" value="Lambda_DNA-bd_dom_sf"/>
</dbReference>
<dbReference type="CDD" id="cd00093">
    <property type="entry name" value="HTH_XRE"/>
    <property type="match status" value="1"/>
</dbReference>
<gene>
    <name evidence="2" type="ORF">GALL_328950</name>
</gene>
<proteinExistence type="predicted"/>
<dbReference type="SUPFAM" id="SSF47413">
    <property type="entry name" value="lambda repressor-like DNA-binding domains"/>
    <property type="match status" value="1"/>
</dbReference>
<dbReference type="InterPro" id="IPR001387">
    <property type="entry name" value="Cro/C1-type_HTH"/>
</dbReference>
<dbReference type="AlphaFoldDB" id="A0A1J5R6B8"/>
<dbReference type="EMBL" id="MLJW01000556">
    <property type="protein sequence ID" value="OIQ85267.1"/>
    <property type="molecule type" value="Genomic_DNA"/>
</dbReference>
<dbReference type="PROSITE" id="PS50943">
    <property type="entry name" value="HTH_CROC1"/>
    <property type="match status" value="1"/>
</dbReference>
<dbReference type="GO" id="GO:0003677">
    <property type="term" value="F:DNA binding"/>
    <property type="evidence" value="ECO:0007669"/>
    <property type="project" value="InterPro"/>
</dbReference>
<evidence type="ECO:0000259" key="1">
    <source>
        <dbReference type="PROSITE" id="PS50943"/>
    </source>
</evidence>
<accession>A0A1J5R6B8</accession>
<comment type="caution">
    <text evidence="2">The sequence shown here is derived from an EMBL/GenBank/DDBJ whole genome shotgun (WGS) entry which is preliminary data.</text>
</comment>
<dbReference type="Pfam" id="PF13443">
    <property type="entry name" value="HTH_26"/>
    <property type="match status" value="1"/>
</dbReference>
<feature type="domain" description="HTH cro/C1-type" evidence="1">
    <location>
        <begin position="19"/>
        <end position="67"/>
    </location>
</feature>
<dbReference type="Gene3D" id="1.10.260.40">
    <property type="entry name" value="lambda repressor-like DNA-binding domains"/>
    <property type="match status" value="1"/>
</dbReference>
<name>A0A1J5R6B8_9ZZZZ</name>
<organism evidence="2">
    <name type="scientific">mine drainage metagenome</name>
    <dbReference type="NCBI Taxonomy" id="410659"/>
    <lineage>
        <taxon>unclassified sequences</taxon>
        <taxon>metagenomes</taxon>
        <taxon>ecological metagenomes</taxon>
    </lineage>
</organism>
<evidence type="ECO:0000313" key="2">
    <source>
        <dbReference type="EMBL" id="OIQ85267.1"/>
    </source>
</evidence>
<protein>
    <recommendedName>
        <fullName evidence="1">HTH cro/C1-type domain-containing protein</fullName>
    </recommendedName>
</protein>